<protein>
    <submittedName>
        <fullName evidence="3">MBL fold metallo-hydrolase</fullName>
    </submittedName>
</protein>
<dbReference type="Proteomes" id="UP000269591">
    <property type="component" value="Unassembled WGS sequence"/>
</dbReference>
<dbReference type="GO" id="GO:0016787">
    <property type="term" value="F:hydrolase activity"/>
    <property type="evidence" value="ECO:0007669"/>
    <property type="project" value="UniProtKB-KW"/>
</dbReference>
<dbReference type="Gene3D" id="3.60.15.10">
    <property type="entry name" value="Ribonuclease Z/Hydroxyacylglutathione hydrolase-like"/>
    <property type="match status" value="1"/>
</dbReference>
<dbReference type="Pfam" id="PF00753">
    <property type="entry name" value="Lactamase_B"/>
    <property type="match status" value="1"/>
</dbReference>
<dbReference type="PANTHER" id="PTHR23131:SF4">
    <property type="entry name" value="METALLO-BETA-LACTAMASE SUPERFAMILY POTEIN"/>
    <property type="match status" value="1"/>
</dbReference>
<keyword evidence="3" id="KW-0378">Hydrolase</keyword>
<reference evidence="3" key="2">
    <citation type="journal article" date="2019" name="Microbiol. Resour. Announc.">
        <title>Draft Genome Sequences of Type Strains of Gordonibacter faecihominis, Paraeggerthella hongkongensis, Parvibacter caecicola,Slackia equolifaciens, Slackia faecicanis, and Slackia isoflavoniconvertens.</title>
        <authorList>
            <person name="Danylec N."/>
            <person name="Stoll D.A."/>
            <person name="Dotsch A."/>
            <person name="Huch M."/>
        </authorList>
    </citation>
    <scope>NUCLEOTIDE SEQUENCE</scope>
    <source>
        <strain evidence="3">DSM 24851</strain>
    </source>
</reference>
<evidence type="ECO:0000313" key="2">
    <source>
        <dbReference type="EMBL" id="HJF65248.1"/>
    </source>
</evidence>
<dbReference type="InterPro" id="IPR050662">
    <property type="entry name" value="Sec-metab_biosynth-thioest"/>
</dbReference>
<evidence type="ECO:0000313" key="3">
    <source>
        <dbReference type="EMBL" id="RNL41056.1"/>
    </source>
</evidence>
<proteinExistence type="predicted"/>
<evidence type="ECO:0000259" key="1">
    <source>
        <dbReference type="SMART" id="SM00849"/>
    </source>
</evidence>
<reference evidence="2" key="4">
    <citation type="submission" date="2021-09" db="EMBL/GenBank/DDBJ databases">
        <authorList>
            <person name="Gilroy R."/>
        </authorList>
    </citation>
    <scope>NUCLEOTIDE SEQUENCE</scope>
    <source>
        <strain evidence="2">ChiGjej6B6-11269</strain>
    </source>
</reference>
<dbReference type="SMART" id="SM00849">
    <property type="entry name" value="Lactamase_B"/>
    <property type="match status" value="1"/>
</dbReference>
<keyword evidence="4" id="KW-1185">Reference proteome</keyword>
<dbReference type="PANTHER" id="PTHR23131">
    <property type="entry name" value="ENDORIBONUCLEASE LACTB2"/>
    <property type="match status" value="1"/>
</dbReference>
<dbReference type="EMBL" id="QIBX01000003">
    <property type="protein sequence ID" value="RNL41056.1"/>
    <property type="molecule type" value="Genomic_DNA"/>
</dbReference>
<comment type="caution">
    <text evidence="3">The sequence shown here is derived from an EMBL/GenBank/DDBJ whole genome shotgun (WGS) entry which is preliminary data.</text>
</comment>
<dbReference type="OrthoDB" id="2971563at2"/>
<reference evidence="2" key="3">
    <citation type="journal article" date="2021" name="PeerJ">
        <title>Extensive microbial diversity within the chicken gut microbiome revealed by metagenomics and culture.</title>
        <authorList>
            <person name="Gilroy R."/>
            <person name="Ravi A."/>
            <person name="Getino M."/>
            <person name="Pursley I."/>
            <person name="Horton D.L."/>
            <person name="Alikhan N.F."/>
            <person name="Baker D."/>
            <person name="Gharbi K."/>
            <person name="Hall N."/>
            <person name="Watson M."/>
            <person name="Adriaenssens E.M."/>
            <person name="Foster-Nyarko E."/>
            <person name="Jarju S."/>
            <person name="Secka A."/>
            <person name="Antonio M."/>
            <person name="Oren A."/>
            <person name="Chaudhuri R.R."/>
            <person name="La Ragione R."/>
            <person name="Hildebrand F."/>
            <person name="Pallen M.J."/>
        </authorList>
    </citation>
    <scope>NUCLEOTIDE SEQUENCE</scope>
    <source>
        <strain evidence="2">ChiGjej6B6-11269</strain>
    </source>
</reference>
<gene>
    <name evidence="3" type="ORF">DMP06_03420</name>
    <name evidence="2" type="ORF">K8U77_03920</name>
</gene>
<dbReference type="CDD" id="cd07725">
    <property type="entry name" value="TTHA1429-like_MBL-fold"/>
    <property type="match status" value="1"/>
</dbReference>
<sequence length="330" mass="38064">MSESPLPIEVMKGVYLIKVPLPNNPLKALNSYLIQDDIRPLLVDVGFSLPECEQALSDALAHFGLAFDDVDLLFTHSHPDHTGCLERIYSEEMSIFAHMHSFIEVNTRQEMQRRTYLPIVDAIYDDAQSRRQHPNRQSLSSELIPLKEDYPLIYIKEDDVIERGGYRFRVIETPGHDSTHICLYDERRRLFISGDHVLERITPNISSFFLETDELQDFLDSLDKVRDLDVDLVLPGHGEVFTQLARRVDQLKAHHFERLAEMEDLVRAGHRDLIAITSNAHWKYPNWHSWAVEQKFFSLGETLAHLVHAVHMGSLRMTIEGIAVEFDLAD</sequence>
<feature type="domain" description="Metallo-beta-lactamase" evidence="1">
    <location>
        <begin position="28"/>
        <end position="237"/>
    </location>
</feature>
<reference evidence="4" key="1">
    <citation type="submission" date="2018-05" db="EMBL/GenBank/DDBJ databases">
        <title>Genome Sequencing of selected type strains of the family Eggerthellaceae.</title>
        <authorList>
            <person name="Danylec N."/>
            <person name="Stoll D.A."/>
            <person name="Doetsch A."/>
            <person name="Huch M."/>
        </authorList>
    </citation>
    <scope>NUCLEOTIDE SEQUENCE [LARGE SCALE GENOMIC DNA]</scope>
    <source>
        <strain evidence="4">DSM 24851</strain>
    </source>
</reference>
<accession>A0A3N0B398</accession>
<name>A0A3N0B398_9ACTN</name>
<dbReference type="EMBL" id="DYWI01000064">
    <property type="protein sequence ID" value="HJF65248.1"/>
    <property type="molecule type" value="Genomic_DNA"/>
</dbReference>
<dbReference type="AlphaFoldDB" id="A0A3N0B398"/>
<organism evidence="3 4">
    <name type="scientific">Slackia equolifaciens</name>
    <dbReference type="NCBI Taxonomy" id="498718"/>
    <lineage>
        <taxon>Bacteria</taxon>
        <taxon>Bacillati</taxon>
        <taxon>Actinomycetota</taxon>
        <taxon>Coriobacteriia</taxon>
        <taxon>Eggerthellales</taxon>
        <taxon>Eggerthellaceae</taxon>
        <taxon>Slackia</taxon>
    </lineage>
</organism>
<dbReference type="InterPro" id="IPR036866">
    <property type="entry name" value="RibonucZ/Hydroxyglut_hydro"/>
</dbReference>
<dbReference type="RefSeq" id="WP_123208340.1">
    <property type="nucleotide sequence ID" value="NZ_JBHTHO010000001.1"/>
</dbReference>
<evidence type="ECO:0000313" key="4">
    <source>
        <dbReference type="Proteomes" id="UP000269591"/>
    </source>
</evidence>
<dbReference type="SUPFAM" id="SSF56281">
    <property type="entry name" value="Metallo-hydrolase/oxidoreductase"/>
    <property type="match status" value="1"/>
</dbReference>
<dbReference type="Proteomes" id="UP000786989">
    <property type="component" value="Unassembled WGS sequence"/>
</dbReference>
<dbReference type="InterPro" id="IPR001279">
    <property type="entry name" value="Metallo-B-lactamas"/>
</dbReference>